<evidence type="ECO:0000259" key="1">
    <source>
        <dbReference type="Pfam" id="PF06094"/>
    </source>
</evidence>
<comment type="caution">
    <text evidence="2">The sequence shown here is derived from an EMBL/GenBank/DDBJ whole genome shotgun (WGS) entry which is preliminary data.</text>
</comment>
<accession>R7ZR08</accession>
<dbReference type="Proteomes" id="UP000013909">
    <property type="component" value="Unassembled WGS sequence"/>
</dbReference>
<protein>
    <recommendedName>
        <fullName evidence="1">Gamma-glutamylcyclotransferase AIG2-like domain-containing protein</fullName>
    </recommendedName>
</protein>
<gene>
    <name evidence="2" type="ORF">ADIS_3006</name>
</gene>
<reference evidence="2 3" key="1">
    <citation type="submission" date="2013-02" db="EMBL/GenBank/DDBJ databases">
        <title>A novel strain isolated from Lonar lake, Maharashtra, India.</title>
        <authorList>
            <person name="Singh A."/>
        </authorList>
    </citation>
    <scope>NUCLEOTIDE SEQUENCE [LARGE SCALE GENOMIC DNA]</scope>
    <source>
        <strain evidence="2 3">AK24</strain>
    </source>
</reference>
<evidence type="ECO:0000313" key="2">
    <source>
        <dbReference type="EMBL" id="EON76556.1"/>
    </source>
</evidence>
<dbReference type="Gene3D" id="3.10.490.10">
    <property type="entry name" value="Gamma-glutamyl cyclotransferase-like"/>
    <property type="match status" value="1"/>
</dbReference>
<dbReference type="SUPFAM" id="SSF110857">
    <property type="entry name" value="Gamma-glutamyl cyclotransferase-like"/>
    <property type="match status" value="1"/>
</dbReference>
<name>R7ZR08_9BACT</name>
<keyword evidence="3" id="KW-1185">Reference proteome</keyword>
<evidence type="ECO:0000313" key="3">
    <source>
        <dbReference type="Proteomes" id="UP000013909"/>
    </source>
</evidence>
<dbReference type="InterPro" id="IPR009288">
    <property type="entry name" value="AIG2-like_dom"/>
</dbReference>
<dbReference type="EMBL" id="AQHR01000085">
    <property type="protein sequence ID" value="EON76556.1"/>
    <property type="molecule type" value="Genomic_DNA"/>
</dbReference>
<feature type="domain" description="Gamma-glutamylcyclotransferase AIG2-like" evidence="1">
    <location>
        <begin position="3"/>
        <end position="62"/>
    </location>
</feature>
<proteinExistence type="predicted"/>
<dbReference type="InterPro" id="IPR036568">
    <property type="entry name" value="GGCT-like_sf"/>
</dbReference>
<dbReference type="AlphaFoldDB" id="R7ZR08"/>
<sequence length="69" mass="8113">MEHLLAVLDEYEGVSDSYSPEFPYKRKKTNVFLEKGTLSDVWVYVYQGNTHGLKPIPKGDYLDYLKRNR</sequence>
<organism evidence="2 3">
    <name type="scientific">Lunatimonas lonarensis</name>
    <dbReference type="NCBI Taxonomy" id="1232681"/>
    <lineage>
        <taxon>Bacteria</taxon>
        <taxon>Pseudomonadati</taxon>
        <taxon>Bacteroidota</taxon>
        <taxon>Cytophagia</taxon>
        <taxon>Cytophagales</taxon>
        <taxon>Cyclobacteriaceae</taxon>
    </lineage>
</organism>
<dbReference type="Pfam" id="PF06094">
    <property type="entry name" value="GGACT"/>
    <property type="match status" value="1"/>
</dbReference>